<sequence length="409" mass="47637">MRSVGVLIVLCMISMISSAQKTDKWFGSLLLKEGSPAFKKVLDAPSVYQYQVIYTRIDRDRNNKPHFKSFYLNTDAGRYFNPASTVKLPAALIALEKLNDLKITGVDKYSPMITDSVFSGQTKVLKDETSENGYPSVAHYIKKVFLVSDNDAYNRLYEWDGQQDLNEKLWQKGYVNTRINRRFVPLSEEENRHTNPVSFLKEGKTVYTQAPAYSKVTFDFSRKVLIGKAHYNRSDVLVNEPMDFSRHNNFPLEEQQAMLRAILFPEAVKRKQTFRLSSDDYHFLYQYMSMLPRESRYPRYDTTEFFDGYAKFFLGRDGKSVLPSAVRIFSKAGWAYGFMTDNAYVADMENNIEFLISATIYVNSDGILNDDKYDYDTIGYPFFKELGEIIYKNELNRKKRYKPDFSKFR</sequence>
<protein>
    <recommendedName>
        <fullName evidence="2">Beta-lactamase class A catalytic domain-containing protein</fullName>
    </recommendedName>
</protein>
<evidence type="ECO:0000259" key="2">
    <source>
        <dbReference type="Pfam" id="PF13354"/>
    </source>
</evidence>
<reference evidence="3 4" key="1">
    <citation type="submission" date="2018-04" db="EMBL/GenBank/DDBJ databases">
        <title>Pedobacter chongqingensis sp. nov., isolated from a rottenly hemp rope.</title>
        <authorList>
            <person name="Cai Y."/>
        </authorList>
    </citation>
    <scope>NUCLEOTIDE SEQUENCE [LARGE SCALE GENOMIC DNA]</scope>
    <source>
        <strain evidence="3 4">FJ4-8</strain>
    </source>
</reference>
<keyword evidence="1" id="KW-0732">Signal</keyword>
<dbReference type="Proteomes" id="UP000245647">
    <property type="component" value="Unassembled WGS sequence"/>
</dbReference>
<dbReference type="SUPFAM" id="SSF56601">
    <property type="entry name" value="beta-lactamase/transpeptidase-like"/>
    <property type="match status" value="1"/>
</dbReference>
<dbReference type="InterPro" id="IPR012338">
    <property type="entry name" value="Beta-lactam/transpept-like"/>
</dbReference>
<dbReference type="GO" id="GO:0008800">
    <property type="term" value="F:beta-lactamase activity"/>
    <property type="evidence" value="ECO:0007669"/>
    <property type="project" value="InterPro"/>
</dbReference>
<proteinExistence type="predicted"/>
<dbReference type="AlphaFoldDB" id="A0A2U2PHA0"/>
<name>A0A2U2PHA0_9SPHI</name>
<feature type="chain" id="PRO_5015637798" description="Beta-lactamase class A catalytic domain-containing protein" evidence="1">
    <location>
        <begin position="22"/>
        <end position="409"/>
    </location>
</feature>
<comment type="caution">
    <text evidence="3">The sequence shown here is derived from an EMBL/GenBank/DDBJ whole genome shotgun (WGS) entry which is preliminary data.</text>
</comment>
<feature type="domain" description="Beta-lactamase class A catalytic" evidence="2">
    <location>
        <begin position="75"/>
        <end position="346"/>
    </location>
</feature>
<gene>
    <name evidence="3" type="ORF">DDR33_09955</name>
</gene>
<feature type="signal peptide" evidence="1">
    <location>
        <begin position="1"/>
        <end position="21"/>
    </location>
</feature>
<accession>A0A2U2PHA0</accession>
<evidence type="ECO:0000313" key="4">
    <source>
        <dbReference type="Proteomes" id="UP000245647"/>
    </source>
</evidence>
<evidence type="ECO:0000313" key="3">
    <source>
        <dbReference type="EMBL" id="PWG80773.1"/>
    </source>
</evidence>
<dbReference type="OrthoDB" id="1884322at2"/>
<dbReference type="Gene3D" id="3.40.710.10">
    <property type="entry name" value="DD-peptidase/beta-lactamase superfamily"/>
    <property type="match status" value="1"/>
</dbReference>
<dbReference type="EMBL" id="QEAS01000007">
    <property type="protein sequence ID" value="PWG80773.1"/>
    <property type="molecule type" value="Genomic_DNA"/>
</dbReference>
<evidence type="ECO:0000256" key="1">
    <source>
        <dbReference type="SAM" id="SignalP"/>
    </source>
</evidence>
<dbReference type="InterPro" id="IPR045155">
    <property type="entry name" value="Beta-lactam_cat"/>
</dbReference>
<organism evidence="3 4">
    <name type="scientific">Pararcticibacter amylolyticus</name>
    <dbReference type="NCBI Taxonomy" id="2173175"/>
    <lineage>
        <taxon>Bacteria</taxon>
        <taxon>Pseudomonadati</taxon>
        <taxon>Bacteroidota</taxon>
        <taxon>Sphingobacteriia</taxon>
        <taxon>Sphingobacteriales</taxon>
        <taxon>Sphingobacteriaceae</taxon>
        <taxon>Pararcticibacter</taxon>
    </lineage>
</organism>
<dbReference type="GO" id="GO:0030655">
    <property type="term" value="P:beta-lactam antibiotic catabolic process"/>
    <property type="evidence" value="ECO:0007669"/>
    <property type="project" value="InterPro"/>
</dbReference>
<keyword evidence="4" id="KW-1185">Reference proteome</keyword>
<dbReference type="Pfam" id="PF13354">
    <property type="entry name" value="Beta-lactamase2"/>
    <property type="match status" value="1"/>
</dbReference>